<dbReference type="STRING" id="342108.amb4044"/>
<dbReference type="GO" id="GO:0003677">
    <property type="term" value="F:DNA binding"/>
    <property type="evidence" value="ECO:0007669"/>
    <property type="project" value="UniProtKB-KW"/>
</dbReference>
<dbReference type="CDD" id="cd00338">
    <property type="entry name" value="Ser_Recombinase"/>
    <property type="match status" value="1"/>
</dbReference>
<dbReference type="PANTHER" id="PTHR30461:SF2">
    <property type="entry name" value="SERINE RECOMBINASE PINE-RELATED"/>
    <property type="match status" value="1"/>
</dbReference>
<dbReference type="PANTHER" id="PTHR30461">
    <property type="entry name" value="DNA-INVERTASE FROM LAMBDOID PROPHAGE"/>
    <property type="match status" value="1"/>
</dbReference>
<dbReference type="AlphaFoldDB" id="Q2VZX7"/>
<dbReference type="InterPro" id="IPR036162">
    <property type="entry name" value="Resolvase-like_N_sf"/>
</dbReference>
<name>Q2VZX7_PARM1</name>
<dbReference type="InterPro" id="IPR006119">
    <property type="entry name" value="Resolv_N"/>
</dbReference>
<evidence type="ECO:0000313" key="5">
    <source>
        <dbReference type="Proteomes" id="UP000007058"/>
    </source>
</evidence>
<evidence type="ECO:0000256" key="2">
    <source>
        <dbReference type="ARBA" id="ARBA00023172"/>
    </source>
</evidence>
<dbReference type="Proteomes" id="UP000007058">
    <property type="component" value="Chromosome"/>
</dbReference>
<dbReference type="Gene3D" id="3.40.50.1390">
    <property type="entry name" value="Resolvase, N-terminal catalytic domain"/>
    <property type="match status" value="1"/>
</dbReference>
<dbReference type="SMART" id="SM00857">
    <property type="entry name" value="Resolvase"/>
    <property type="match status" value="1"/>
</dbReference>
<dbReference type="PROSITE" id="PS51736">
    <property type="entry name" value="RECOMBINASES_3"/>
    <property type="match status" value="1"/>
</dbReference>
<keyword evidence="1" id="KW-0238">DNA-binding</keyword>
<dbReference type="InterPro" id="IPR050639">
    <property type="entry name" value="SSR_resolvase"/>
</dbReference>
<proteinExistence type="predicted"/>
<organism evidence="4 5">
    <name type="scientific">Paramagnetospirillum magneticum (strain ATCC 700264 / AMB-1)</name>
    <name type="common">Magnetospirillum magneticum</name>
    <dbReference type="NCBI Taxonomy" id="342108"/>
    <lineage>
        <taxon>Bacteria</taxon>
        <taxon>Pseudomonadati</taxon>
        <taxon>Pseudomonadota</taxon>
        <taxon>Alphaproteobacteria</taxon>
        <taxon>Rhodospirillales</taxon>
        <taxon>Magnetospirillaceae</taxon>
        <taxon>Paramagnetospirillum</taxon>
    </lineage>
</organism>
<accession>Q2VZX7</accession>
<dbReference type="KEGG" id="mag:amb4044"/>
<protein>
    <submittedName>
        <fullName evidence="4">Site-specific recombinase</fullName>
    </submittedName>
</protein>
<gene>
    <name evidence="4" type="ordered locus">amb4044</name>
</gene>
<feature type="domain" description="Resolvase/invertase-type recombinase catalytic" evidence="3">
    <location>
        <begin position="30"/>
        <end position="166"/>
    </location>
</feature>
<dbReference type="HOGENOM" id="CLU_010686_0_1_5"/>
<reference evidence="4 5" key="1">
    <citation type="journal article" date="2005" name="DNA Res.">
        <title>Complete genome sequence of the facultative anaerobic magnetotactic bacterium Magnetospirillum sp. strain AMB-1.</title>
        <authorList>
            <person name="Matsunaga T."/>
            <person name="Okamura Y."/>
            <person name="Fukuda Y."/>
            <person name="Wahyudi A.T."/>
            <person name="Murase Y."/>
            <person name="Takeyama H."/>
        </authorList>
    </citation>
    <scope>NUCLEOTIDE SEQUENCE [LARGE SCALE GENOMIC DNA]</scope>
    <source>
        <strain evidence="5">ATCC 700264 / AMB-1</strain>
    </source>
</reference>
<dbReference type="SUPFAM" id="SSF53041">
    <property type="entry name" value="Resolvase-like"/>
    <property type="match status" value="1"/>
</dbReference>
<dbReference type="GO" id="GO:0000150">
    <property type="term" value="F:DNA strand exchange activity"/>
    <property type="evidence" value="ECO:0007669"/>
    <property type="project" value="InterPro"/>
</dbReference>
<dbReference type="Pfam" id="PF00239">
    <property type="entry name" value="Resolvase"/>
    <property type="match status" value="1"/>
</dbReference>
<keyword evidence="5" id="KW-1185">Reference proteome</keyword>
<evidence type="ECO:0000256" key="1">
    <source>
        <dbReference type="ARBA" id="ARBA00023125"/>
    </source>
</evidence>
<dbReference type="EMBL" id="AP007255">
    <property type="protein sequence ID" value="BAE52848.1"/>
    <property type="molecule type" value="Genomic_DNA"/>
</dbReference>
<sequence>MVPRSRPLTAATNRHYKSLNERREECKAMRFVAYYRVSTDKQGQSGLGLEAQQEAVRSFLAGKGWPPVAEFVEVESGRKSDRAQLAAALAACRLHKATLVIAKLDRLARNAAFLLNLRDAGVDFVACDMPDANRLTVGIMALVAEDEADRISARTKAALAVAKAKGVKMGGFRGYVPSEKDRAKAAQAKREKAKRLDLMPVVEAIKAGGTTSLGGIARALNERGIPTARGGQWQAVQVGRLLAQAGD</sequence>
<evidence type="ECO:0000259" key="3">
    <source>
        <dbReference type="PROSITE" id="PS51736"/>
    </source>
</evidence>
<evidence type="ECO:0000313" key="4">
    <source>
        <dbReference type="EMBL" id="BAE52848.1"/>
    </source>
</evidence>
<keyword evidence="2" id="KW-0233">DNA recombination</keyword>